<organism evidence="4 5">
    <name type="scientific">Halomonas korlensis</name>
    <dbReference type="NCBI Taxonomy" id="463301"/>
    <lineage>
        <taxon>Bacteria</taxon>
        <taxon>Pseudomonadati</taxon>
        <taxon>Pseudomonadota</taxon>
        <taxon>Gammaproteobacteria</taxon>
        <taxon>Oceanospirillales</taxon>
        <taxon>Halomonadaceae</taxon>
        <taxon>Halomonas</taxon>
    </lineage>
</organism>
<evidence type="ECO:0000256" key="3">
    <source>
        <dbReference type="ARBA" id="ARBA00023163"/>
    </source>
</evidence>
<gene>
    <name evidence="4" type="ORF">SAMN04487955_11253</name>
</gene>
<keyword evidence="5" id="KW-1185">Reference proteome</keyword>
<keyword evidence="2" id="KW-0238">DNA-binding</keyword>
<dbReference type="Gene3D" id="1.20.120.530">
    <property type="entry name" value="GntR ligand-binding domain-like"/>
    <property type="match status" value="1"/>
</dbReference>
<dbReference type="STRING" id="463301.SAMN04487955_11253"/>
<evidence type="ECO:0000313" key="5">
    <source>
        <dbReference type="Proteomes" id="UP000198693"/>
    </source>
</evidence>
<dbReference type="Proteomes" id="UP000198693">
    <property type="component" value="Unassembled WGS sequence"/>
</dbReference>
<evidence type="ECO:0008006" key="6">
    <source>
        <dbReference type="Google" id="ProtNLM"/>
    </source>
</evidence>
<proteinExistence type="predicted"/>
<name>A0A1I7JTN4_9GAMM</name>
<evidence type="ECO:0000256" key="1">
    <source>
        <dbReference type="ARBA" id="ARBA00023015"/>
    </source>
</evidence>
<dbReference type="EMBL" id="FPBP01000012">
    <property type="protein sequence ID" value="SFU88546.1"/>
    <property type="molecule type" value="Genomic_DNA"/>
</dbReference>
<reference evidence="5" key="1">
    <citation type="submission" date="2016-10" db="EMBL/GenBank/DDBJ databases">
        <authorList>
            <person name="Varghese N."/>
            <person name="Submissions S."/>
        </authorList>
    </citation>
    <scope>NUCLEOTIDE SEQUENCE [LARGE SCALE GENOMIC DNA]</scope>
    <source>
        <strain evidence="5">CGMCC 1.6981</strain>
    </source>
</reference>
<keyword evidence="1" id="KW-0805">Transcription regulation</keyword>
<sequence>MPLPDCFPIRLLMSLTTCQRIYQQPYPELRRRGHDYQRQLLGALRQGNIDEARTIMADHMLTAQALMESREAMLDKAFFKADEASTQGPSREYLALRNLSYRPDLSYRSGEAEHDPDASRD</sequence>
<protein>
    <recommendedName>
        <fullName evidence="6">FCD domain-containing protein</fullName>
    </recommendedName>
</protein>
<dbReference type="InterPro" id="IPR008920">
    <property type="entry name" value="TF_FadR/GntR_C"/>
</dbReference>
<accession>A0A1I7JTN4</accession>
<evidence type="ECO:0000313" key="4">
    <source>
        <dbReference type="EMBL" id="SFU88546.1"/>
    </source>
</evidence>
<evidence type="ECO:0000256" key="2">
    <source>
        <dbReference type="ARBA" id="ARBA00023125"/>
    </source>
</evidence>
<keyword evidence="3" id="KW-0804">Transcription</keyword>
<dbReference type="AlphaFoldDB" id="A0A1I7JTN4"/>
<dbReference type="SUPFAM" id="SSF48008">
    <property type="entry name" value="GntR ligand-binding domain-like"/>
    <property type="match status" value="1"/>
</dbReference>
<dbReference type="GO" id="GO:0003677">
    <property type="term" value="F:DNA binding"/>
    <property type="evidence" value="ECO:0007669"/>
    <property type="project" value="UniProtKB-KW"/>
</dbReference>